<evidence type="ECO:0000259" key="1">
    <source>
        <dbReference type="PROSITE" id="PS50987"/>
    </source>
</evidence>
<protein>
    <recommendedName>
        <fullName evidence="1">HTH arsR-type domain-containing protein</fullName>
    </recommendedName>
</protein>
<organism evidence="2 3">
    <name type="scientific">Cardidatus Bartonella washoeensis 085-0475</name>
    <dbReference type="NCBI Taxonomy" id="1094564"/>
    <lineage>
        <taxon>Bacteria</taxon>
        <taxon>Pseudomonadati</taxon>
        <taxon>Pseudomonadota</taxon>
        <taxon>Alphaproteobacteria</taxon>
        <taxon>Hyphomicrobiales</taxon>
        <taxon>Bartonellaceae</taxon>
        <taxon>Bartonella</taxon>
    </lineage>
</organism>
<dbReference type="RefSeq" id="WP_006925012.1">
    <property type="nucleotide sequence ID" value="NZ_JH725101.1"/>
</dbReference>
<dbReference type="Pfam" id="PF01022">
    <property type="entry name" value="HTH_5"/>
    <property type="match status" value="1"/>
</dbReference>
<feature type="domain" description="HTH arsR-type" evidence="1">
    <location>
        <begin position="2"/>
        <end position="98"/>
    </location>
</feature>
<sequence>MGKMQSLDAMTVLLKAMAETSRLRMLALLCHEDLTVSDFTFILVQSQPRVSRNLRLLDKAQLIECYQKGERDYFKLCHGCLVQKNIVMAALSALPEHDLMLVHDLARLVDVQKQRRKEGKKYFLQNVVQWDALRLSYIANHVVESALRKIVGDKPFETMLDISTGKGFVLKLFAGLYTHAVEVTLDSDILHLSVGNITFDFVVLHWVLRFLDNPQRAFNEVARVLRPNGRLLIVDLVHHKVVSSHSYHAHMPLGFLDSQIEKWLKNAGLVLEQMMCLPPLQNENNEEIIVKLWLARDPRLLVDDIQDKKIEFA</sequence>
<gene>
    <name evidence="2" type="ORF">MCW_00207</name>
</gene>
<accession>J0QL28</accession>
<dbReference type="AlphaFoldDB" id="J0QL28"/>
<dbReference type="InterPro" id="IPR036390">
    <property type="entry name" value="WH_DNA-bd_sf"/>
</dbReference>
<dbReference type="CDD" id="cd00090">
    <property type="entry name" value="HTH_ARSR"/>
    <property type="match status" value="1"/>
</dbReference>
<dbReference type="Gene3D" id="3.40.50.150">
    <property type="entry name" value="Vaccinia Virus protein VP39"/>
    <property type="match status" value="1"/>
</dbReference>
<dbReference type="PRINTS" id="PR00778">
    <property type="entry name" value="HTHARSR"/>
</dbReference>
<dbReference type="CDD" id="cd02440">
    <property type="entry name" value="AdoMet_MTases"/>
    <property type="match status" value="1"/>
</dbReference>
<dbReference type="SMART" id="SM00418">
    <property type="entry name" value="HTH_ARSR"/>
    <property type="match status" value="1"/>
</dbReference>
<dbReference type="GO" id="GO:0003700">
    <property type="term" value="F:DNA-binding transcription factor activity"/>
    <property type="evidence" value="ECO:0007669"/>
    <property type="project" value="InterPro"/>
</dbReference>
<dbReference type="SUPFAM" id="SSF53335">
    <property type="entry name" value="S-adenosyl-L-methionine-dependent methyltransferases"/>
    <property type="match status" value="1"/>
</dbReference>
<dbReference type="GO" id="GO:0008757">
    <property type="term" value="F:S-adenosylmethionine-dependent methyltransferase activity"/>
    <property type="evidence" value="ECO:0007669"/>
    <property type="project" value="InterPro"/>
</dbReference>
<dbReference type="InterPro" id="IPR001845">
    <property type="entry name" value="HTH_ArsR_DNA-bd_dom"/>
</dbReference>
<dbReference type="HOGENOM" id="CLU_063642_0_0_5"/>
<proteinExistence type="predicted"/>
<dbReference type="InterPro" id="IPR013216">
    <property type="entry name" value="Methyltransf_11"/>
</dbReference>
<dbReference type="InterPro" id="IPR036388">
    <property type="entry name" value="WH-like_DNA-bd_sf"/>
</dbReference>
<dbReference type="PROSITE" id="PS50987">
    <property type="entry name" value="HTH_ARSR_2"/>
    <property type="match status" value="1"/>
</dbReference>
<name>J0QL28_9HYPH</name>
<evidence type="ECO:0000313" key="3">
    <source>
        <dbReference type="Proteomes" id="UP000002646"/>
    </source>
</evidence>
<dbReference type="OrthoDB" id="9789575at2"/>
<dbReference type="EMBL" id="AILX01000005">
    <property type="protein sequence ID" value="EJF86311.1"/>
    <property type="molecule type" value="Genomic_DNA"/>
</dbReference>
<dbReference type="PATRIC" id="fig|1094564.3.peg.279"/>
<reference evidence="2 3" key="1">
    <citation type="submission" date="2012-03" db="EMBL/GenBank/DDBJ databases">
        <title>The Genome Sequence of Bartonella washoensis 085-0475.</title>
        <authorList>
            <consortium name="The Broad Institute Genome Sequencing Platform"/>
            <consortium name="The Broad Institute Genome Sequencing Center for Infectious Disease"/>
            <person name="Feldgarden M."/>
            <person name="Kirby J."/>
            <person name="Kosoy M."/>
            <person name="Birtles R."/>
            <person name="Probert W.S."/>
            <person name="Chiaraviglio L."/>
            <person name="Young S.K."/>
            <person name="Zeng Q."/>
            <person name="Gargeya S."/>
            <person name="Fitzgerald M."/>
            <person name="Haas B."/>
            <person name="Abouelleil A."/>
            <person name="Alvarado L."/>
            <person name="Arachchi H.M."/>
            <person name="Berlin A."/>
            <person name="Chapman S.B."/>
            <person name="Gearin G."/>
            <person name="Goldberg J."/>
            <person name="Griggs A."/>
            <person name="Gujja S."/>
            <person name="Hansen M."/>
            <person name="Heiman D."/>
            <person name="Howarth C."/>
            <person name="Larimer J."/>
            <person name="Lui A."/>
            <person name="MacDonald P.J.P."/>
            <person name="McCowen C."/>
            <person name="Montmayeur A."/>
            <person name="Murphy C."/>
            <person name="Neiman D."/>
            <person name="Pearson M."/>
            <person name="Priest M."/>
            <person name="Roberts A."/>
            <person name="Saif S."/>
            <person name="Shea T."/>
            <person name="Sisk P."/>
            <person name="Stolte C."/>
            <person name="Sykes S."/>
            <person name="Wortman J."/>
            <person name="Nusbaum C."/>
            <person name="Birren B."/>
        </authorList>
    </citation>
    <scope>NUCLEOTIDE SEQUENCE [LARGE SCALE GENOMIC DNA]</scope>
    <source>
        <strain evidence="2 3">085-0475</strain>
    </source>
</reference>
<evidence type="ECO:0000313" key="2">
    <source>
        <dbReference type="EMBL" id="EJF86311.1"/>
    </source>
</evidence>
<comment type="caution">
    <text evidence="2">The sequence shown here is derived from an EMBL/GenBank/DDBJ whole genome shotgun (WGS) entry which is preliminary data.</text>
</comment>
<dbReference type="STRING" id="1094564.MCW_00207"/>
<dbReference type="Pfam" id="PF08241">
    <property type="entry name" value="Methyltransf_11"/>
    <property type="match status" value="1"/>
</dbReference>
<dbReference type="Gene3D" id="1.10.10.10">
    <property type="entry name" value="Winged helix-like DNA-binding domain superfamily/Winged helix DNA-binding domain"/>
    <property type="match status" value="1"/>
</dbReference>
<dbReference type="InterPro" id="IPR011991">
    <property type="entry name" value="ArsR-like_HTH"/>
</dbReference>
<dbReference type="SUPFAM" id="SSF46785">
    <property type="entry name" value="Winged helix' DNA-binding domain"/>
    <property type="match status" value="1"/>
</dbReference>
<dbReference type="InterPro" id="IPR029063">
    <property type="entry name" value="SAM-dependent_MTases_sf"/>
</dbReference>
<dbReference type="Proteomes" id="UP000002646">
    <property type="component" value="Unassembled WGS sequence"/>
</dbReference>